<sequence length="458" mass="53029">MLLVERKSKKIHYVDDGFVKRAPGPMSIPILGNLYSMAGYELPYQSFGALAKKFGDIINLKLGFQQAVVVNGIDNIKEVLITKSSHFDSRPNFKRYHDLFSGNKENSLAFCNWSDIQKKRRDMLVQHSFPRNFSLRYNQLNDIITKQMQSTISDVKGKLNETETIAIKPKMIYNFDKIFYEVNQGYLADFLPFLLPLFHSRNLKRMENWSHEIRQFILDNIIENRCETWTSSSEQIDYVDSLVDHVTQNYEPKMEWETALFALEDIIGGHSAVGNFLVKVFGYVVQNQHVVKKIQEEVDETIKHKESNATIELSDRNQMPYTEAVIMEALRMISSPIVPHVANQNSTIGGYLVEKDTLIFLNNYELSMSEELWVNPKEFNPERFIRDGRVFKPDFFLPFGAGRRSCMGYKLVQFVSFSILTNIFQTFDITLQEGAKITVEAGSLAVEEKSYEFLFKER</sequence>
<keyword evidence="4 8" id="KW-0560">Oxidoreductase</keyword>
<keyword evidence="5 7" id="KW-0408">Iron</keyword>
<dbReference type="InterPro" id="IPR017972">
    <property type="entry name" value="Cyt_P450_CS"/>
</dbReference>
<dbReference type="Pfam" id="PF00067">
    <property type="entry name" value="p450"/>
    <property type="match status" value="2"/>
</dbReference>
<dbReference type="InterPro" id="IPR001128">
    <property type="entry name" value="Cyt_P450"/>
</dbReference>
<dbReference type="OrthoDB" id="1470350at2759"/>
<dbReference type="PROSITE" id="PS00086">
    <property type="entry name" value="CYTOCHROME_P450"/>
    <property type="match status" value="1"/>
</dbReference>
<gene>
    <name evidence="9" type="primary">spo_1</name>
    <name evidence="9" type="ORF">Bhyg_04724</name>
</gene>
<keyword evidence="7 8" id="KW-0349">Heme</keyword>
<dbReference type="PRINTS" id="PR00463">
    <property type="entry name" value="EP450I"/>
</dbReference>
<keyword evidence="3 7" id="KW-0479">Metal-binding</keyword>
<keyword evidence="10" id="KW-1185">Reference proteome</keyword>
<dbReference type="EMBL" id="WJQU01000001">
    <property type="protein sequence ID" value="KAJ6649488.1"/>
    <property type="molecule type" value="Genomic_DNA"/>
</dbReference>
<dbReference type="PRINTS" id="PR00385">
    <property type="entry name" value="P450"/>
</dbReference>
<evidence type="ECO:0000256" key="5">
    <source>
        <dbReference type="ARBA" id="ARBA00023004"/>
    </source>
</evidence>
<dbReference type="SUPFAM" id="SSF48264">
    <property type="entry name" value="Cytochrome P450"/>
    <property type="match status" value="1"/>
</dbReference>
<feature type="non-terminal residue" evidence="9">
    <location>
        <position position="1"/>
    </location>
</feature>
<feature type="binding site" description="axial binding residue" evidence="7">
    <location>
        <position position="406"/>
    </location>
    <ligand>
        <name>heme</name>
        <dbReference type="ChEBI" id="CHEBI:30413"/>
    </ligand>
    <ligandPart>
        <name>Fe</name>
        <dbReference type="ChEBI" id="CHEBI:18248"/>
    </ligandPart>
</feature>
<evidence type="ECO:0000256" key="4">
    <source>
        <dbReference type="ARBA" id="ARBA00023002"/>
    </source>
</evidence>
<dbReference type="PANTHER" id="PTHR24303:SF27">
    <property type="entry name" value="CYTOCHROME P450 307B1"/>
    <property type="match status" value="1"/>
</dbReference>
<comment type="caution">
    <text evidence="9">The sequence shown here is derived from an EMBL/GenBank/DDBJ whole genome shotgun (WGS) entry which is preliminary data.</text>
</comment>
<accession>A0A9Q0NFS9</accession>
<dbReference type="Gene3D" id="1.10.630.10">
    <property type="entry name" value="Cytochrome P450"/>
    <property type="match status" value="1"/>
</dbReference>
<dbReference type="PANTHER" id="PTHR24303">
    <property type="entry name" value="HEME-BINDING MONOOXYGENASE FAMILY"/>
    <property type="match status" value="1"/>
</dbReference>
<dbReference type="AlphaFoldDB" id="A0A9Q0NFS9"/>
<evidence type="ECO:0000256" key="7">
    <source>
        <dbReference type="PIRSR" id="PIRSR602401-1"/>
    </source>
</evidence>
<reference evidence="9" key="1">
    <citation type="submission" date="2022-07" db="EMBL/GenBank/DDBJ databases">
        <authorList>
            <person name="Trinca V."/>
            <person name="Uliana J.V.C."/>
            <person name="Torres T.T."/>
            <person name="Ward R.J."/>
            <person name="Monesi N."/>
        </authorList>
    </citation>
    <scope>NUCLEOTIDE SEQUENCE</scope>
    <source>
        <strain evidence="9">HSMRA1968</strain>
        <tissue evidence="9">Whole embryos</tissue>
    </source>
</reference>
<evidence type="ECO:0000256" key="1">
    <source>
        <dbReference type="ARBA" id="ARBA00001971"/>
    </source>
</evidence>
<evidence type="ECO:0000313" key="9">
    <source>
        <dbReference type="EMBL" id="KAJ6649488.1"/>
    </source>
</evidence>
<proteinExistence type="inferred from homology"/>
<dbReference type="GO" id="GO:0004497">
    <property type="term" value="F:monooxygenase activity"/>
    <property type="evidence" value="ECO:0007669"/>
    <property type="project" value="UniProtKB-KW"/>
</dbReference>
<evidence type="ECO:0000256" key="3">
    <source>
        <dbReference type="ARBA" id="ARBA00022723"/>
    </source>
</evidence>
<protein>
    <submittedName>
        <fullName evidence="9">Cytochrome P450</fullName>
    </submittedName>
</protein>
<organism evidence="9 10">
    <name type="scientific">Pseudolycoriella hygida</name>
    <dbReference type="NCBI Taxonomy" id="35572"/>
    <lineage>
        <taxon>Eukaryota</taxon>
        <taxon>Metazoa</taxon>
        <taxon>Ecdysozoa</taxon>
        <taxon>Arthropoda</taxon>
        <taxon>Hexapoda</taxon>
        <taxon>Insecta</taxon>
        <taxon>Pterygota</taxon>
        <taxon>Neoptera</taxon>
        <taxon>Endopterygota</taxon>
        <taxon>Diptera</taxon>
        <taxon>Nematocera</taxon>
        <taxon>Sciaroidea</taxon>
        <taxon>Sciaridae</taxon>
        <taxon>Pseudolycoriella</taxon>
    </lineage>
</organism>
<comment type="similarity">
    <text evidence="2 8">Belongs to the cytochrome P450 family.</text>
</comment>
<dbReference type="Proteomes" id="UP001151699">
    <property type="component" value="Chromosome A"/>
</dbReference>
<dbReference type="GO" id="GO:0016705">
    <property type="term" value="F:oxidoreductase activity, acting on paired donors, with incorporation or reduction of molecular oxygen"/>
    <property type="evidence" value="ECO:0007669"/>
    <property type="project" value="InterPro"/>
</dbReference>
<evidence type="ECO:0000256" key="8">
    <source>
        <dbReference type="RuleBase" id="RU000461"/>
    </source>
</evidence>
<dbReference type="InterPro" id="IPR036396">
    <property type="entry name" value="Cyt_P450_sf"/>
</dbReference>
<dbReference type="InterPro" id="IPR002401">
    <property type="entry name" value="Cyt_P450_E_grp-I"/>
</dbReference>
<evidence type="ECO:0000256" key="6">
    <source>
        <dbReference type="ARBA" id="ARBA00023033"/>
    </source>
</evidence>
<evidence type="ECO:0000256" key="2">
    <source>
        <dbReference type="ARBA" id="ARBA00010617"/>
    </source>
</evidence>
<evidence type="ECO:0000313" key="10">
    <source>
        <dbReference type="Proteomes" id="UP001151699"/>
    </source>
</evidence>
<comment type="cofactor">
    <cofactor evidence="1 7">
        <name>heme</name>
        <dbReference type="ChEBI" id="CHEBI:30413"/>
    </cofactor>
</comment>
<keyword evidence="6 8" id="KW-0503">Monooxygenase</keyword>
<dbReference type="GO" id="GO:0005506">
    <property type="term" value="F:iron ion binding"/>
    <property type="evidence" value="ECO:0007669"/>
    <property type="project" value="InterPro"/>
</dbReference>
<dbReference type="GO" id="GO:0020037">
    <property type="term" value="F:heme binding"/>
    <property type="evidence" value="ECO:0007669"/>
    <property type="project" value="InterPro"/>
</dbReference>
<name>A0A9Q0NFS9_9DIPT</name>